<sequence length="564" mass="63727">MKKKVISLKIVISLIGIMLLLNCEKEEIVQPVSPNQKYNGTIEFISVKTIPKVESLINQNIKNDFQKNKTIGRNFTILTDNILKITNTEGIINYTFSIEVNNPEKFTFYNLIINRDKNGQIGNPYIRKYTCTSDQYSTFKKNYFDIAYFKGTVTKYNLKDFSLDPKLLERNSTNCDPQDFNPSQGNFPTSGNNGGSGSQNNDTTQPVGNSYNGGSVFCTTYIHVNRCRAGGNHLPGESCNGQGSDRASITQVTSCTDGSVDVVVLMKNNSTTSPCPTENGDIGIITEDITYIKVANTLNLNKDQKDFLRKNTNIAIKIDKFLEKNNTDKAKNWTKEVIKTLMHNPEAEIDFEDQIINQLTEKAKCVYDKLKNNNLVKKTLQKFDGTNSLINLKLTMSNLKSGISGETKYGDIITIILDINEMKNTPSLWGAHTIIHEMIHADIYRKVYITGGILYTPPNTYTLNGSESDFPTLFNYYDNYPKNPHHNYMADYYRVAMKKALKEYATAIGKTYPDQLYKYLAWAGLEGTNAWDKMYADPVFTAIKQQKIKQAIINFKNSENNGCN</sequence>
<comment type="caution">
    <text evidence="2">The sequence shown here is derived from an EMBL/GenBank/DDBJ whole genome shotgun (WGS) entry which is preliminary data.</text>
</comment>
<dbReference type="AlphaFoldDB" id="A0A7J5AP36"/>
<dbReference type="RefSeq" id="WP_150898597.1">
    <property type="nucleotide sequence ID" value="NZ_WAAU01000008.1"/>
</dbReference>
<accession>A0A7J5AP36</accession>
<evidence type="ECO:0000256" key="1">
    <source>
        <dbReference type="SAM" id="MobiDB-lite"/>
    </source>
</evidence>
<organism evidence="2 3">
    <name type="scientific">Tenacibaculum aiptasiae</name>
    <dbReference type="NCBI Taxonomy" id="426481"/>
    <lineage>
        <taxon>Bacteria</taxon>
        <taxon>Pseudomonadati</taxon>
        <taxon>Bacteroidota</taxon>
        <taxon>Flavobacteriia</taxon>
        <taxon>Flavobacteriales</taxon>
        <taxon>Flavobacteriaceae</taxon>
        <taxon>Tenacibaculum</taxon>
    </lineage>
</organism>
<evidence type="ECO:0000313" key="3">
    <source>
        <dbReference type="Proteomes" id="UP000467305"/>
    </source>
</evidence>
<dbReference type="Proteomes" id="UP000467305">
    <property type="component" value="Unassembled WGS sequence"/>
</dbReference>
<feature type="compositionally biased region" description="Polar residues" evidence="1">
    <location>
        <begin position="172"/>
        <end position="189"/>
    </location>
</feature>
<proteinExistence type="predicted"/>
<keyword evidence="3" id="KW-1185">Reference proteome</keyword>
<name>A0A7J5AP36_9FLAO</name>
<dbReference type="OrthoDB" id="1450227at2"/>
<evidence type="ECO:0000313" key="2">
    <source>
        <dbReference type="EMBL" id="KAB1159378.1"/>
    </source>
</evidence>
<gene>
    <name evidence="2" type="ORF">F7018_03440</name>
</gene>
<reference evidence="2 3" key="1">
    <citation type="submission" date="2019-09" db="EMBL/GenBank/DDBJ databases">
        <authorList>
            <person name="Cao W.R."/>
        </authorList>
    </citation>
    <scope>NUCLEOTIDE SEQUENCE [LARGE SCALE GENOMIC DNA]</scope>
    <source>
        <strain evidence="3">a4</strain>
    </source>
</reference>
<feature type="region of interest" description="Disordered" evidence="1">
    <location>
        <begin position="172"/>
        <end position="206"/>
    </location>
</feature>
<protein>
    <submittedName>
        <fullName evidence="2">Uncharacterized protein</fullName>
    </submittedName>
</protein>
<dbReference type="EMBL" id="WAAU01000008">
    <property type="protein sequence ID" value="KAB1159378.1"/>
    <property type="molecule type" value="Genomic_DNA"/>
</dbReference>